<dbReference type="AlphaFoldDB" id="A0A8J4Y931"/>
<reference evidence="2" key="1">
    <citation type="submission" date="2020-07" db="EMBL/GenBank/DDBJ databases">
        <title>The High-quality genome of the commercially important snow crab, Chionoecetes opilio.</title>
        <authorList>
            <person name="Jeong J.-H."/>
            <person name="Ryu S."/>
        </authorList>
    </citation>
    <scope>NUCLEOTIDE SEQUENCE</scope>
    <source>
        <strain evidence="2">MADBK_172401_WGS</strain>
        <tissue evidence="2">Digestive gland</tissue>
    </source>
</reference>
<dbReference type="InterPro" id="IPR029000">
    <property type="entry name" value="Cyclophilin-like_dom_sf"/>
</dbReference>
<dbReference type="Gene3D" id="2.40.100.10">
    <property type="entry name" value="Cyclophilin-like"/>
    <property type="match status" value="1"/>
</dbReference>
<feature type="domain" description="PPIase cyclophilin-type" evidence="1">
    <location>
        <begin position="28"/>
        <end position="169"/>
    </location>
</feature>
<dbReference type="EMBL" id="JACEEZ010009002">
    <property type="protein sequence ID" value="KAG0722857.1"/>
    <property type="molecule type" value="Genomic_DNA"/>
</dbReference>
<dbReference type="InterPro" id="IPR002130">
    <property type="entry name" value="Cyclophilin-type_PPIase_dom"/>
</dbReference>
<name>A0A8J4Y931_CHIOP</name>
<organism evidence="2 3">
    <name type="scientific">Chionoecetes opilio</name>
    <name type="common">Atlantic snow crab</name>
    <name type="synonym">Cancer opilio</name>
    <dbReference type="NCBI Taxonomy" id="41210"/>
    <lineage>
        <taxon>Eukaryota</taxon>
        <taxon>Metazoa</taxon>
        <taxon>Ecdysozoa</taxon>
        <taxon>Arthropoda</taxon>
        <taxon>Crustacea</taxon>
        <taxon>Multicrustacea</taxon>
        <taxon>Malacostraca</taxon>
        <taxon>Eumalacostraca</taxon>
        <taxon>Eucarida</taxon>
        <taxon>Decapoda</taxon>
        <taxon>Pleocyemata</taxon>
        <taxon>Brachyura</taxon>
        <taxon>Eubrachyura</taxon>
        <taxon>Majoidea</taxon>
        <taxon>Majidae</taxon>
        <taxon>Chionoecetes</taxon>
    </lineage>
</organism>
<evidence type="ECO:0000259" key="1">
    <source>
        <dbReference type="PROSITE" id="PS50072"/>
    </source>
</evidence>
<dbReference type="Proteomes" id="UP000770661">
    <property type="component" value="Unassembled WGS sequence"/>
</dbReference>
<evidence type="ECO:0000313" key="3">
    <source>
        <dbReference type="Proteomes" id="UP000770661"/>
    </source>
</evidence>
<dbReference type="SUPFAM" id="SSF50891">
    <property type="entry name" value="Cyclophilin-like"/>
    <property type="match status" value="1"/>
</dbReference>
<keyword evidence="2" id="KW-0413">Isomerase</keyword>
<comment type="caution">
    <text evidence="2">The sequence shown here is derived from an EMBL/GenBank/DDBJ whole genome shotgun (WGS) entry which is preliminary data.</text>
</comment>
<accession>A0A8J4Y931</accession>
<gene>
    <name evidence="2" type="primary">cyn-1</name>
    <name evidence="2" type="ORF">GWK47_043772</name>
</gene>
<protein>
    <submittedName>
        <fullName evidence="2">Peptidyl-prolyl cis-trans isomerase 1</fullName>
    </submittedName>
</protein>
<dbReference type="OrthoDB" id="6333006at2759"/>
<sequence length="185" mass="20541">MCKCVSMCKFNGYNEVKDLQDEDFCIVFLDVSWRGDFQGRVYIVLLDHAGRTRQFKALCTGQLGPSYVGTRFLEVSQKGEIGEQIWGGDYERNDGTGGAALPGMDRGRRNNQDVVTGLVAGFYFSGYGQDHSPSQFTIYTRDWPGYIEMSSIGTVIGGMDVVKTITRLGDTREAFISDCGLLLCH</sequence>
<dbReference type="PROSITE" id="PS50072">
    <property type="entry name" value="CSA_PPIASE_2"/>
    <property type="match status" value="1"/>
</dbReference>
<dbReference type="Pfam" id="PF00160">
    <property type="entry name" value="Pro_isomerase"/>
    <property type="match status" value="1"/>
</dbReference>
<evidence type="ECO:0000313" key="2">
    <source>
        <dbReference type="EMBL" id="KAG0722857.1"/>
    </source>
</evidence>
<dbReference type="GO" id="GO:0003755">
    <property type="term" value="F:peptidyl-prolyl cis-trans isomerase activity"/>
    <property type="evidence" value="ECO:0007669"/>
    <property type="project" value="InterPro"/>
</dbReference>
<proteinExistence type="predicted"/>
<keyword evidence="3" id="KW-1185">Reference proteome</keyword>